<dbReference type="EMBL" id="QGSV01000223">
    <property type="protein sequence ID" value="PWU46266.1"/>
    <property type="molecule type" value="Genomic_DNA"/>
</dbReference>
<dbReference type="Proteomes" id="UP000245683">
    <property type="component" value="Unassembled WGS sequence"/>
</dbReference>
<evidence type="ECO:0000313" key="2">
    <source>
        <dbReference type="Proteomes" id="UP000245683"/>
    </source>
</evidence>
<evidence type="ECO:0008006" key="3">
    <source>
        <dbReference type="Google" id="ProtNLM"/>
    </source>
</evidence>
<sequence length="97" mass="11176">MMARVGSEDITVDRQFNGFRQVWSQHPNGVFHGPYAVYWESGPILCMEGQYVDGSQEGLWTYWDRDGRITHQAIFKNDAEAKRRTAPPWLGGMADQR</sequence>
<name>A0A317JZT4_9ACTN</name>
<dbReference type="AlphaFoldDB" id="A0A317JZT4"/>
<dbReference type="Gene3D" id="2.20.110.10">
    <property type="entry name" value="Histone H3 K4-specific methyltransferase SET7/9 N-terminal domain"/>
    <property type="match status" value="1"/>
</dbReference>
<comment type="caution">
    <text evidence="1">The sequence shown here is derived from an EMBL/GenBank/DDBJ whole genome shotgun (WGS) entry which is preliminary data.</text>
</comment>
<evidence type="ECO:0000313" key="1">
    <source>
        <dbReference type="EMBL" id="PWU46266.1"/>
    </source>
</evidence>
<dbReference type="SUPFAM" id="SSF82185">
    <property type="entry name" value="Histone H3 K4-specific methyltransferase SET7/9 N-terminal domain"/>
    <property type="match status" value="1"/>
</dbReference>
<proteinExistence type="predicted"/>
<organism evidence="1 2">
    <name type="scientific">Micromonospora globispora</name>
    <dbReference type="NCBI Taxonomy" id="1450148"/>
    <lineage>
        <taxon>Bacteria</taxon>
        <taxon>Bacillati</taxon>
        <taxon>Actinomycetota</taxon>
        <taxon>Actinomycetes</taxon>
        <taxon>Micromonosporales</taxon>
        <taxon>Micromonosporaceae</taxon>
        <taxon>Micromonospora</taxon>
    </lineage>
</organism>
<gene>
    <name evidence="1" type="ORF">DLJ46_18650</name>
</gene>
<accession>A0A317JZT4</accession>
<keyword evidence="2" id="KW-1185">Reference proteome</keyword>
<protein>
    <recommendedName>
        <fullName evidence="3">MORN repeat variant</fullName>
    </recommendedName>
</protein>
<reference evidence="2" key="1">
    <citation type="submission" date="2018-05" db="EMBL/GenBank/DDBJ databases">
        <title>Micromonospora globispora sp. nov. and Micromonospora rugosa sp. nov., isolated from marine sediment.</title>
        <authorList>
            <person name="Carro L."/>
            <person name="Aysel V."/>
            <person name="Cetin D."/>
            <person name="Igual J.M."/>
            <person name="Klenk H.-P."/>
            <person name="Trujillo M.E."/>
            <person name="Sahin N."/>
        </authorList>
    </citation>
    <scope>NUCLEOTIDE SEQUENCE [LARGE SCALE GENOMIC DNA]</scope>
    <source>
        <strain evidence="2">S2904</strain>
    </source>
</reference>